<comment type="subcellular location">
    <subcellularLocation>
        <location evidence="1">Membrane</location>
        <topology evidence="1">Multi-pass membrane protein</topology>
    </subcellularLocation>
</comment>
<feature type="transmembrane region" description="Helical" evidence="5">
    <location>
        <begin position="160"/>
        <end position="183"/>
    </location>
</feature>
<dbReference type="InterPro" id="IPR031427">
    <property type="entry name" value="DUF4668"/>
</dbReference>
<evidence type="ECO:0000256" key="4">
    <source>
        <dbReference type="ARBA" id="ARBA00023136"/>
    </source>
</evidence>
<evidence type="ECO:0000256" key="1">
    <source>
        <dbReference type="ARBA" id="ARBA00004141"/>
    </source>
</evidence>
<feature type="transmembrane region" description="Helical" evidence="5">
    <location>
        <begin position="117"/>
        <end position="140"/>
    </location>
</feature>
<keyword evidence="3 5" id="KW-1133">Transmembrane helix</keyword>
<evidence type="ECO:0000256" key="2">
    <source>
        <dbReference type="ARBA" id="ARBA00022692"/>
    </source>
</evidence>
<dbReference type="Proteomes" id="UP001161438">
    <property type="component" value="Chromosome 9"/>
</dbReference>
<organism evidence="6 7">
    <name type="scientific">Saccharomyces mikatae IFO 1815</name>
    <dbReference type="NCBI Taxonomy" id="226126"/>
    <lineage>
        <taxon>Eukaryota</taxon>
        <taxon>Fungi</taxon>
        <taxon>Dikarya</taxon>
        <taxon>Ascomycota</taxon>
        <taxon>Saccharomycotina</taxon>
        <taxon>Saccharomycetes</taxon>
        <taxon>Saccharomycetales</taxon>
        <taxon>Saccharomycetaceae</taxon>
        <taxon>Saccharomyces</taxon>
    </lineage>
</organism>
<evidence type="ECO:0000256" key="3">
    <source>
        <dbReference type="ARBA" id="ARBA00022989"/>
    </source>
</evidence>
<keyword evidence="7" id="KW-1185">Reference proteome</keyword>
<dbReference type="AlphaFoldDB" id="A0AA35J083"/>
<dbReference type="GeneID" id="80918939"/>
<reference evidence="6" key="1">
    <citation type="submission" date="2022-10" db="EMBL/GenBank/DDBJ databases">
        <authorList>
            <person name="Byrne P K."/>
        </authorList>
    </citation>
    <scope>NUCLEOTIDE SEQUENCE</scope>
    <source>
        <strain evidence="6">IFO1815</strain>
    </source>
</reference>
<evidence type="ECO:0000256" key="5">
    <source>
        <dbReference type="SAM" id="Phobius"/>
    </source>
</evidence>
<keyword evidence="4 5" id="KW-0472">Membrane</keyword>
<dbReference type="RefSeq" id="XP_056082843.1">
    <property type="nucleotide sequence ID" value="XM_056223231.1"/>
</dbReference>
<dbReference type="Pfam" id="PF15701">
    <property type="entry name" value="DUF4668"/>
    <property type="match status" value="1"/>
</dbReference>
<protein>
    <submittedName>
        <fullName evidence="6">SMKI09G1365 protein</fullName>
    </submittedName>
</protein>
<dbReference type="EMBL" id="OX365765">
    <property type="protein sequence ID" value="CAI4039728.1"/>
    <property type="molecule type" value="Genomic_DNA"/>
</dbReference>
<feature type="transmembrane region" description="Helical" evidence="5">
    <location>
        <begin position="60"/>
        <end position="79"/>
    </location>
</feature>
<evidence type="ECO:0000313" key="6">
    <source>
        <dbReference type="EMBL" id="CAI4039728.1"/>
    </source>
</evidence>
<feature type="transmembrane region" description="Helical" evidence="5">
    <location>
        <begin position="34"/>
        <end position="54"/>
    </location>
</feature>
<evidence type="ECO:0000313" key="7">
    <source>
        <dbReference type="Proteomes" id="UP001161438"/>
    </source>
</evidence>
<gene>
    <name evidence="6" type="primary">SMKI09G1365</name>
    <name evidence="6" type="ORF">SMKI_09G1365</name>
</gene>
<dbReference type="GO" id="GO:0016020">
    <property type="term" value="C:membrane"/>
    <property type="evidence" value="ECO:0007669"/>
    <property type="project" value="UniProtKB-SubCell"/>
</dbReference>
<keyword evidence="2 5" id="KW-0812">Transmembrane</keyword>
<proteinExistence type="predicted"/>
<name>A0AA35J083_SACMI</name>
<accession>A0AA35J083</accession>
<sequence length="213" mass="24819">MQNVKEERSTIRALSKDVVSPPLAVRLTIKAMQILFIGKMFRYSFLPFLPFNLFTFDNSIMWFIAYSVIVSIWGFAVWMERAYRNKINLQPPRCTKIKCSRCKTKKKYPKWFKYKQWMNIFLLYVSLTVFNLAIQTSFFIKEMCVQGVKLPGGREPKCESYPGAIILFEGILVLIHSMTAHVFKEYYLHNGPLETGDRTPSDEKKSASEEAIL</sequence>